<evidence type="ECO:0000256" key="4">
    <source>
        <dbReference type="ARBA" id="ARBA00022989"/>
    </source>
</evidence>
<dbReference type="AlphaFoldDB" id="A0A2P6TWY9"/>
<dbReference type="InterPro" id="IPR004345">
    <property type="entry name" value="TB2_DP1_HVA22"/>
</dbReference>
<dbReference type="Proteomes" id="UP000239899">
    <property type="component" value="Unassembled WGS sequence"/>
</dbReference>
<evidence type="ECO:0000256" key="5">
    <source>
        <dbReference type="ARBA" id="ARBA00023136"/>
    </source>
</evidence>
<keyword evidence="4" id="KW-1133">Transmembrane helix</keyword>
<dbReference type="GO" id="GO:0016020">
    <property type="term" value="C:membrane"/>
    <property type="evidence" value="ECO:0007669"/>
    <property type="project" value="UniProtKB-SubCell"/>
</dbReference>
<reference evidence="8 9" key="1">
    <citation type="journal article" date="2018" name="Plant J.">
        <title>Genome sequences of Chlorella sorokiniana UTEX 1602 and Micractinium conductrix SAG 241.80: implications to maltose excretion by a green alga.</title>
        <authorList>
            <person name="Arriola M.B."/>
            <person name="Velmurugan N."/>
            <person name="Zhang Y."/>
            <person name="Plunkett M.H."/>
            <person name="Hondzo H."/>
            <person name="Barney B.M."/>
        </authorList>
    </citation>
    <scope>NUCLEOTIDE SEQUENCE [LARGE SCALE GENOMIC DNA]</scope>
    <source>
        <strain evidence="9">UTEX 1602</strain>
    </source>
</reference>
<keyword evidence="5" id="KW-0472">Membrane</keyword>
<dbReference type="PANTHER" id="PTHR12300:SF161">
    <property type="entry name" value="RECEPTOR EXPRESSION-ENHANCING PROTEIN"/>
    <property type="match status" value="1"/>
</dbReference>
<dbReference type="STRING" id="3076.A0A2P6TWY9"/>
<dbReference type="PANTHER" id="PTHR12300">
    <property type="entry name" value="HVA22-LIKE PROTEINS"/>
    <property type="match status" value="1"/>
</dbReference>
<organism evidence="8 9">
    <name type="scientific">Chlorella sorokiniana</name>
    <name type="common">Freshwater green alga</name>
    <dbReference type="NCBI Taxonomy" id="3076"/>
    <lineage>
        <taxon>Eukaryota</taxon>
        <taxon>Viridiplantae</taxon>
        <taxon>Chlorophyta</taxon>
        <taxon>core chlorophytes</taxon>
        <taxon>Trebouxiophyceae</taxon>
        <taxon>Chlorellales</taxon>
        <taxon>Chlorellaceae</taxon>
        <taxon>Chlorella clade</taxon>
        <taxon>Chlorella</taxon>
    </lineage>
</organism>
<accession>A0A2P6TWY9</accession>
<evidence type="ECO:0000256" key="2">
    <source>
        <dbReference type="ARBA" id="ARBA00008573"/>
    </source>
</evidence>
<evidence type="ECO:0000313" key="9">
    <source>
        <dbReference type="Proteomes" id="UP000239899"/>
    </source>
</evidence>
<dbReference type="Pfam" id="PF03134">
    <property type="entry name" value="TB2_DP1_HVA22"/>
    <property type="match status" value="1"/>
</dbReference>
<feature type="chain" id="PRO_5015187727" description="HVA22-like protein" evidence="7">
    <location>
        <begin position="16"/>
        <end position="190"/>
    </location>
</feature>
<comment type="similarity">
    <text evidence="2 6">Belongs to the DP1 family.</text>
</comment>
<evidence type="ECO:0000313" key="8">
    <source>
        <dbReference type="EMBL" id="PRW58576.1"/>
    </source>
</evidence>
<name>A0A2P6TWY9_CHLSO</name>
<comment type="subcellular location">
    <subcellularLocation>
        <location evidence="1 6">Membrane</location>
        <topology evidence="1 6">Multi-pass membrane protein</topology>
    </subcellularLocation>
</comment>
<evidence type="ECO:0000256" key="1">
    <source>
        <dbReference type="ARBA" id="ARBA00004141"/>
    </source>
</evidence>
<evidence type="ECO:0000256" key="6">
    <source>
        <dbReference type="RuleBase" id="RU362006"/>
    </source>
</evidence>
<evidence type="ECO:0000256" key="3">
    <source>
        <dbReference type="ARBA" id="ARBA00022692"/>
    </source>
</evidence>
<dbReference type="OrthoDB" id="10009287at2759"/>
<gene>
    <name evidence="8" type="ORF">C2E21_3268</name>
</gene>
<sequence>MSAAVLAPVLGPAAASVGLQVLLQPYGAASTLGKVANTCAGLIYPAYCTLKAVEQRQPSPATTNKWLIYWSVYGLLTAAEKPLDKVLAWVPYYQLAKLVLLLWLQSPAYEGAQRIYIEGIRPWLLKYQSALDHGLAALLQALRRPELAMLGEALHHFAQRTPVLEWFVRGPAGGPAPRAFITDGSHQPRA</sequence>
<feature type="signal peptide" evidence="7">
    <location>
        <begin position="1"/>
        <end position="15"/>
    </location>
</feature>
<evidence type="ECO:0000256" key="7">
    <source>
        <dbReference type="SAM" id="SignalP"/>
    </source>
</evidence>
<keyword evidence="9" id="KW-1185">Reference proteome</keyword>
<comment type="caution">
    <text evidence="8">The sequence shown here is derived from an EMBL/GenBank/DDBJ whole genome shotgun (WGS) entry which is preliminary data.</text>
</comment>
<protein>
    <recommendedName>
        <fullName evidence="6">HVA22-like protein</fullName>
    </recommendedName>
</protein>
<keyword evidence="3" id="KW-0812">Transmembrane</keyword>
<proteinExistence type="inferred from homology"/>
<dbReference type="EMBL" id="LHPG02000005">
    <property type="protein sequence ID" value="PRW58576.1"/>
    <property type="molecule type" value="Genomic_DNA"/>
</dbReference>
<keyword evidence="7" id="KW-0732">Signal</keyword>